<feature type="region of interest" description="Disordered" evidence="1">
    <location>
        <begin position="1"/>
        <end position="23"/>
    </location>
</feature>
<evidence type="ECO:0000313" key="3">
    <source>
        <dbReference type="Proteomes" id="UP000715441"/>
    </source>
</evidence>
<name>A0ABX1J5N8_9PSEU</name>
<accession>A0ABX1J5N8</accession>
<dbReference type="RefSeq" id="WP_168514780.1">
    <property type="nucleotide sequence ID" value="NZ_JAAXLS010000006.1"/>
</dbReference>
<comment type="caution">
    <text evidence="2">The sequence shown here is derived from an EMBL/GenBank/DDBJ whole genome shotgun (WGS) entry which is preliminary data.</text>
</comment>
<proteinExistence type="predicted"/>
<keyword evidence="3" id="KW-1185">Reference proteome</keyword>
<gene>
    <name evidence="2" type="ORF">HFP15_12225</name>
</gene>
<sequence length="188" mass="20114">MDYSTDPVRAQGPSAVTEGTPDGPIVLVLDPAGAARHEGLPATWRDLEQRWRIVWCRLPADGSLSQADDILADPPAAGKVVHMVASGPYAEEAMRLADRHARSVRSVLLVDPAARGFVAPGDGPAANEHWEEDTEKQRWELTREGIDVRTIAHSEGGESDRIPAPLPLGHPDVVSGVQNAISELGATK</sequence>
<evidence type="ECO:0000313" key="2">
    <source>
        <dbReference type="EMBL" id="NKQ53645.1"/>
    </source>
</evidence>
<reference evidence="2 3" key="1">
    <citation type="submission" date="2020-04" db="EMBL/GenBank/DDBJ databases">
        <title>Novel species.</title>
        <authorList>
            <person name="Teo W.F.A."/>
            <person name="Lipun K."/>
            <person name="Srisuk N."/>
            <person name="Duangmal K."/>
        </authorList>
    </citation>
    <scope>NUCLEOTIDE SEQUENCE [LARGE SCALE GENOMIC DNA]</scope>
    <source>
        <strain evidence="2 3">K13G38</strain>
    </source>
</reference>
<evidence type="ECO:0000256" key="1">
    <source>
        <dbReference type="SAM" id="MobiDB-lite"/>
    </source>
</evidence>
<dbReference type="EMBL" id="JAAXLS010000006">
    <property type="protein sequence ID" value="NKQ53645.1"/>
    <property type="molecule type" value="Genomic_DNA"/>
</dbReference>
<organism evidence="2 3">
    <name type="scientific">Amycolatopsis acididurans</name>
    <dbReference type="NCBI Taxonomy" id="2724524"/>
    <lineage>
        <taxon>Bacteria</taxon>
        <taxon>Bacillati</taxon>
        <taxon>Actinomycetota</taxon>
        <taxon>Actinomycetes</taxon>
        <taxon>Pseudonocardiales</taxon>
        <taxon>Pseudonocardiaceae</taxon>
        <taxon>Amycolatopsis</taxon>
    </lineage>
</organism>
<dbReference type="Proteomes" id="UP000715441">
    <property type="component" value="Unassembled WGS sequence"/>
</dbReference>
<evidence type="ECO:0008006" key="4">
    <source>
        <dbReference type="Google" id="ProtNLM"/>
    </source>
</evidence>
<protein>
    <recommendedName>
        <fullName evidence="4">Alpha/beta hydrolase</fullName>
    </recommendedName>
</protein>